<dbReference type="InterPro" id="IPR003959">
    <property type="entry name" value="ATPase_AAA_core"/>
</dbReference>
<evidence type="ECO:0000313" key="7">
    <source>
        <dbReference type="EMBL" id="KAF6161777.1"/>
    </source>
</evidence>
<dbReference type="OrthoDB" id="10251412at2759"/>
<dbReference type="Gene3D" id="6.10.280.40">
    <property type="match status" value="1"/>
</dbReference>
<proteinExistence type="inferred from homology"/>
<evidence type="ECO:0000256" key="5">
    <source>
        <dbReference type="RuleBase" id="RU003651"/>
    </source>
</evidence>
<evidence type="ECO:0000256" key="1">
    <source>
        <dbReference type="ARBA" id="ARBA00001946"/>
    </source>
</evidence>
<dbReference type="GO" id="GO:0005524">
    <property type="term" value="F:ATP binding"/>
    <property type="evidence" value="ECO:0007669"/>
    <property type="project" value="UniProtKB-KW"/>
</dbReference>
<evidence type="ECO:0000313" key="8">
    <source>
        <dbReference type="Proteomes" id="UP000541444"/>
    </source>
</evidence>
<comment type="caution">
    <text evidence="7">The sequence shown here is derived from an EMBL/GenBank/DDBJ whole genome shotgun (WGS) entry which is preliminary data.</text>
</comment>
<organism evidence="7 8">
    <name type="scientific">Kingdonia uniflora</name>
    <dbReference type="NCBI Taxonomy" id="39325"/>
    <lineage>
        <taxon>Eukaryota</taxon>
        <taxon>Viridiplantae</taxon>
        <taxon>Streptophyta</taxon>
        <taxon>Embryophyta</taxon>
        <taxon>Tracheophyta</taxon>
        <taxon>Spermatophyta</taxon>
        <taxon>Magnoliopsida</taxon>
        <taxon>Ranunculales</taxon>
        <taxon>Circaeasteraceae</taxon>
        <taxon>Kingdonia</taxon>
    </lineage>
</organism>
<dbReference type="InterPro" id="IPR027417">
    <property type="entry name" value="P-loop_NTPase"/>
</dbReference>
<dbReference type="InterPro" id="IPR003593">
    <property type="entry name" value="AAA+_ATPase"/>
</dbReference>
<dbReference type="InterPro" id="IPR003960">
    <property type="entry name" value="ATPase_AAA_CS"/>
</dbReference>
<dbReference type="InterPro" id="IPR050747">
    <property type="entry name" value="Mitochondrial_chaperone_BCS1"/>
</dbReference>
<dbReference type="GO" id="GO:0006950">
    <property type="term" value="P:response to stress"/>
    <property type="evidence" value="ECO:0007669"/>
    <property type="project" value="UniProtKB-ARBA"/>
</dbReference>
<reference evidence="7 8" key="1">
    <citation type="journal article" date="2020" name="IScience">
        <title>Genome Sequencing of the Endangered Kingdonia uniflora (Circaeasteraceae, Ranunculales) Reveals Potential Mechanisms of Evolutionary Specialization.</title>
        <authorList>
            <person name="Sun Y."/>
            <person name="Deng T."/>
            <person name="Zhang A."/>
            <person name="Moore M.J."/>
            <person name="Landis J.B."/>
            <person name="Lin N."/>
            <person name="Zhang H."/>
            <person name="Zhang X."/>
            <person name="Huang J."/>
            <person name="Zhang X."/>
            <person name="Sun H."/>
            <person name="Wang H."/>
        </authorList>
    </citation>
    <scope>NUCLEOTIDE SEQUENCE [LARGE SCALE GENOMIC DNA]</scope>
    <source>
        <strain evidence="7">TB1705</strain>
        <tissue evidence="7">Leaf</tissue>
    </source>
</reference>
<keyword evidence="3" id="KW-0460">Magnesium</keyword>
<dbReference type="EMBL" id="JACGCM010001097">
    <property type="protein sequence ID" value="KAF6161777.1"/>
    <property type="molecule type" value="Genomic_DNA"/>
</dbReference>
<keyword evidence="5" id="KW-0067">ATP-binding</keyword>
<dbReference type="SUPFAM" id="SSF52540">
    <property type="entry name" value="P-loop containing nucleoside triphosphate hydrolases"/>
    <property type="match status" value="1"/>
</dbReference>
<protein>
    <recommendedName>
        <fullName evidence="6">AAA+ ATPase domain-containing protein</fullName>
    </recommendedName>
</protein>
<evidence type="ECO:0000259" key="6">
    <source>
        <dbReference type="SMART" id="SM00382"/>
    </source>
</evidence>
<dbReference type="SMART" id="SM00382">
    <property type="entry name" value="AAA"/>
    <property type="match status" value="1"/>
</dbReference>
<comment type="cofactor">
    <cofactor evidence="1">
        <name>Mg(2+)</name>
        <dbReference type="ChEBI" id="CHEBI:18420"/>
    </cofactor>
</comment>
<evidence type="ECO:0000256" key="3">
    <source>
        <dbReference type="ARBA" id="ARBA00022842"/>
    </source>
</evidence>
<keyword evidence="5" id="KW-0547">Nucleotide-binding</keyword>
<dbReference type="PROSITE" id="PS00674">
    <property type="entry name" value="AAA"/>
    <property type="match status" value="1"/>
</dbReference>
<comment type="catalytic activity">
    <reaction evidence="4">
        <text>ATP + H2O = ADP + phosphate + H(+)</text>
        <dbReference type="Rhea" id="RHEA:13065"/>
        <dbReference type="ChEBI" id="CHEBI:15377"/>
        <dbReference type="ChEBI" id="CHEBI:15378"/>
        <dbReference type="ChEBI" id="CHEBI:30616"/>
        <dbReference type="ChEBI" id="CHEBI:43474"/>
        <dbReference type="ChEBI" id="CHEBI:456216"/>
    </reaction>
</comment>
<dbReference type="PANTHER" id="PTHR23070">
    <property type="entry name" value="BCS1 AAA-TYPE ATPASE"/>
    <property type="match status" value="1"/>
</dbReference>
<sequence>MSSFQTLLSFGSLTATLIFIRPLINQYLPVEFRDYINFFFKNLLNRFTPTFTFIIEEYDGLVSNHYFAAAEIYLSCKINPFTRRLRVCKSEKEESVNLTMEKNKEIVDIYQGVRFTWRLGIPKFRETDSNPQNLPNKNRIYELSFHKKYRQYVLGSYLPYVLNEAFSTKDGKKAPLKIFSMQKVYDHTSLGKLWKSINLVHPSTFDTLALESEMKKRIIEDLDMFIRRREFYNRVRKAWKRGYLLYGPPGTGKSSLIAAMANYLNFNIYDLELTEINYNSDLRKLLVSTANRSIIVVEDIDCTMYELQDRDMKPAKPYEYYNSEKKKQARIYLSSITLSGLLNFIDGLWSSCGDERIIVFTTNHKDRLDPALLRSEINHHPLFEVIEKLIEKVEVSPADIAGQLMIGEESDFVLESLVGFLENKSTERAVKTTG</sequence>
<name>A0A7J7N3T1_9MAGN</name>
<comment type="similarity">
    <text evidence="2">Belongs to the AAA ATPase family. BCS1 subfamily.</text>
</comment>
<evidence type="ECO:0000256" key="4">
    <source>
        <dbReference type="ARBA" id="ARBA00049360"/>
    </source>
</evidence>
<dbReference type="InterPro" id="IPR025753">
    <property type="entry name" value="AAA_N_dom"/>
</dbReference>
<evidence type="ECO:0000256" key="2">
    <source>
        <dbReference type="ARBA" id="ARBA00007448"/>
    </source>
</evidence>
<keyword evidence="8" id="KW-1185">Reference proteome</keyword>
<gene>
    <name evidence="7" type="ORF">GIB67_013854</name>
</gene>
<dbReference type="AlphaFoldDB" id="A0A7J7N3T1"/>
<dbReference type="Proteomes" id="UP000541444">
    <property type="component" value="Unassembled WGS sequence"/>
</dbReference>
<dbReference type="Gene3D" id="3.40.50.300">
    <property type="entry name" value="P-loop containing nucleotide triphosphate hydrolases"/>
    <property type="match status" value="1"/>
</dbReference>
<dbReference type="GO" id="GO:0016887">
    <property type="term" value="F:ATP hydrolysis activity"/>
    <property type="evidence" value="ECO:0007669"/>
    <property type="project" value="InterPro"/>
</dbReference>
<feature type="domain" description="AAA+ ATPase" evidence="6">
    <location>
        <begin position="239"/>
        <end position="384"/>
    </location>
</feature>
<dbReference type="Pfam" id="PF00004">
    <property type="entry name" value="AAA"/>
    <property type="match status" value="1"/>
</dbReference>
<dbReference type="Pfam" id="PF14363">
    <property type="entry name" value="AAA_assoc"/>
    <property type="match status" value="1"/>
</dbReference>
<accession>A0A7J7N3T1</accession>